<reference evidence="2 3" key="1">
    <citation type="journal article" date="2021" name="Elife">
        <title>Chloroplast acquisition without the gene transfer in kleptoplastic sea slugs, Plakobranchus ocellatus.</title>
        <authorList>
            <person name="Maeda T."/>
            <person name="Takahashi S."/>
            <person name="Yoshida T."/>
            <person name="Shimamura S."/>
            <person name="Takaki Y."/>
            <person name="Nagai Y."/>
            <person name="Toyoda A."/>
            <person name="Suzuki Y."/>
            <person name="Arimoto A."/>
            <person name="Ishii H."/>
            <person name="Satoh N."/>
            <person name="Nishiyama T."/>
            <person name="Hasebe M."/>
            <person name="Maruyama T."/>
            <person name="Minagawa J."/>
            <person name="Obokata J."/>
            <person name="Shigenobu S."/>
        </authorList>
    </citation>
    <scope>NUCLEOTIDE SEQUENCE [LARGE SCALE GENOMIC DNA]</scope>
</reference>
<gene>
    <name evidence="2" type="ORF">ElyMa_002695200</name>
</gene>
<feature type="chain" id="PRO_5043685760" evidence="1">
    <location>
        <begin position="20"/>
        <end position="104"/>
    </location>
</feature>
<dbReference type="Proteomes" id="UP000762676">
    <property type="component" value="Unassembled WGS sequence"/>
</dbReference>
<evidence type="ECO:0000313" key="3">
    <source>
        <dbReference type="Proteomes" id="UP000762676"/>
    </source>
</evidence>
<organism evidence="2 3">
    <name type="scientific">Elysia marginata</name>
    <dbReference type="NCBI Taxonomy" id="1093978"/>
    <lineage>
        <taxon>Eukaryota</taxon>
        <taxon>Metazoa</taxon>
        <taxon>Spiralia</taxon>
        <taxon>Lophotrochozoa</taxon>
        <taxon>Mollusca</taxon>
        <taxon>Gastropoda</taxon>
        <taxon>Heterobranchia</taxon>
        <taxon>Euthyneura</taxon>
        <taxon>Panpulmonata</taxon>
        <taxon>Sacoglossa</taxon>
        <taxon>Placobranchoidea</taxon>
        <taxon>Plakobranchidae</taxon>
        <taxon>Elysia</taxon>
    </lineage>
</organism>
<comment type="caution">
    <text evidence="2">The sequence shown here is derived from an EMBL/GenBank/DDBJ whole genome shotgun (WGS) entry which is preliminary data.</text>
</comment>
<sequence length="104" mass="10919">MRNLLVCLLVVALLGLALAQPMVEKRSFVDSLKKTADKVKDATTATFDAGKKAVDVTKKVVKGTVKVVKGAVKVGGKVKDAVQGVASKLMGKIVDIPEDIIPGF</sequence>
<keyword evidence="3" id="KW-1185">Reference proteome</keyword>
<evidence type="ECO:0000256" key="1">
    <source>
        <dbReference type="SAM" id="SignalP"/>
    </source>
</evidence>
<accession>A0AAV4HC34</accession>
<dbReference type="EMBL" id="BMAT01005547">
    <property type="protein sequence ID" value="GFR95503.1"/>
    <property type="molecule type" value="Genomic_DNA"/>
</dbReference>
<feature type="signal peptide" evidence="1">
    <location>
        <begin position="1"/>
        <end position="19"/>
    </location>
</feature>
<evidence type="ECO:0000313" key="2">
    <source>
        <dbReference type="EMBL" id="GFR95503.1"/>
    </source>
</evidence>
<dbReference type="AlphaFoldDB" id="A0AAV4HC34"/>
<protein>
    <submittedName>
        <fullName evidence="2">Uncharacterized protein</fullName>
    </submittedName>
</protein>
<keyword evidence="1" id="KW-0732">Signal</keyword>
<name>A0AAV4HC34_9GAST</name>
<proteinExistence type="predicted"/>